<evidence type="ECO:0000313" key="3">
    <source>
        <dbReference type="EMBL" id="GAN05814.1"/>
    </source>
</evidence>
<dbReference type="AlphaFoldDB" id="A0A0C9MEV6"/>
<keyword evidence="4" id="KW-1185">Reference proteome</keyword>
<dbReference type="OrthoDB" id="2020852at2759"/>
<accession>A0A0C9MEV6</accession>
<gene>
    <name evidence="3" type="ORF">MAM1_0102d05290</name>
</gene>
<evidence type="ECO:0000313" key="4">
    <source>
        <dbReference type="Proteomes" id="UP000053815"/>
    </source>
</evidence>
<feature type="coiled-coil region" evidence="1">
    <location>
        <begin position="75"/>
        <end position="102"/>
    </location>
</feature>
<dbReference type="Proteomes" id="UP000053815">
    <property type="component" value="Unassembled WGS sequence"/>
</dbReference>
<feature type="compositionally biased region" description="Low complexity" evidence="2">
    <location>
        <begin position="11"/>
        <end position="23"/>
    </location>
</feature>
<organism evidence="3">
    <name type="scientific">Mucor ambiguus</name>
    <dbReference type="NCBI Taxonomy" id="91626"/>
    <lineage>
        <taxon>Eukaryota</taxon>
        <taxon>Fungi</taxon>
        <taxon>Fungi incertae sedis</taxon>
        <taxon>Mucoromycota</taxon>
        <taxon>Mucoromycotina</taxon>
        <taxon>Mucoromycetes</taxon>
        <taxon>Mucorales</taxon>
        <taxon>Mucorineae</taxon>
        <taxon>Mucoraceae</taxon>
        <taxon>Mucor</taxon>
    </lineage>
</organism>
<name>A0A0C9MEV6_9FUNG</name>
<proteinExistence type="predicted"/>
<protein>
    <submittedName>
        <fullName evidence="3">Uncharacterized protein</fullName>
    </submittedName>
</protein>
<dbReference type="EMBL" id="DF836391">
    <property type="protein sequence ID" value="GAN05814.1"/>
    <property type="molecule type" value="Genomic_DNA"/>
</dbReference>
<evidence type="ECO:0000256" key="2">
    <source>
        <dbReference type="SAM" id="MobiDB-lite"/>
    </source>
</evidence>
<sequence>MSMIFSKELPQSSLTSQDDQSSLCMEKFDNPPRTLYDEIGQQEQDFNSAAPHHDEDWKSLVFRLQVENTSLVNSLHETNNNLMQSRREKEDLEEFIQRQTETTDKIVSRLKDTVTNLIENQKNQHLGDYHDQIVQEKENQILDLIFQKQYLLMENEALKESQQEINEYYGILPRKPTNPLFKLRSCERDALQLTQFDLLSINKWGVNHEPNRVLLKLPKGKARNL</sequence>
<reference evidence="3" key="1">
    <citation type="submission" date="2014-09" db="EMBL/GenBank/DDBJ databases">
        <title>Draft genome sequence of an oleaginous Mucoromycotina fungus Mucor ambiguus NBRC6742.</title>
        <authorList>
            <person name="Takeda I."/>
            <person name="Yamane N."/>
            <person name="Morita T."/>
            <person name="Tamano K."/>
            <person name="Machida M."/>
            <person name="Baker S."/>
            <person name="Koike H."/>
        </authorList>
    </citation>
    <scope>NUCLEOTIDE SEQUENCE</scope>
    <source>
        <strain evidence="3">NBRC 6742</strain>
    </source>
</reference>
<evidence type="ECO:0000256" key="1">
    <source>
        <dbReference type="SAM" id="Coils"/>
    </source>
</evidence>
<keyword evidence="1" id="KW-0175">Coiled coil</keyword>
<feature type="region of interest" description="Disordered" evidence="2">
    <location>
        <begin position="1"/>
        <end position="28"/>
    </location>
</feature>